<keyword evidence="3" id="KW-1185">Reference proteome</keyword>
<organism evidence="2 3">
    <name type="scientific">Engystomops pustulosus</name>
    <name type="common">Tungara frog</name>
    <name type="synonym">Physalaemus pustulosus</name>
    <dbReference type="NCBI Taxonomy" id="76066"/>
    <lineage>
        <taxon>Eukaryota</taxon>
        <taxon>Metazoa</taxon>
        <taxon>Chordata</taxon>
        <taxon>Craniata</taxon>
        <taxon>Vertebrata</taxon>
        <taxon>Euteleostomi</taxon>
        <taxon>Amphibia</taxon>
        <taxon>Batrachia</taxon>
        <taxon>Anura</taxon>
        <taxon>Neobatrachia</taxon>
        <taxon>Hyloidea</taxon>
        <taxon>Leptodactylidae</taxon>
        <taxon>Leiuperinae</taxon>
        <taxon>Engystomops</taxon>
    </lineage>
</organism>
<dbReference type="SUPFAM" id="SSF52540">
    <property type="entry name" value="P-loop containing nucleoside triphosphate hydrolases"/>
    <property type="match status" value="1"/>
</dbReference>
<comment type="caution">
    <text evidence="2">The sequence shown here is derived from an EMBL/GenBank/DDBJ whole genome shotgun (WGS) entry which is preliminary data.</text>
</comment>
<name>A0AAV6YAY6_ENGPU</name>
<dbReference type="InterPro" id="IPR027417">
    <property type="entry name" value="P-loop_NTPase"/>
</dbReference>
<dbReference type="GO" id="GO:0016887">
    <property type="term" value="F:ATP hydrolysis activity"/>
    <property type="evidence" value="ECO:0007669"/>
    <property type="project" value="InterPro"/>
</dbReference>
<sequence length="156" mass="17155">MSEFFSSEEIGEETDKCLLSHTMGSQNKYQALPLKVVNRKRPLRDDWSSFNIPQRRTESNPEEEAFCIKVSSGFFTWTPDGAPALSNIDIRIPRGQLTMIVGQVGCGKSSLLLAALGEMHRISGDICWNSGGGGADSEGTEDMSIERDAALDLEIR</sequence>
<reference evidence="2" key="1">
    <citation type="thesis" date="2020" institute="ProQuest LLC" country="789 East Eisenhower Parkway, Ann Arbor, MI, USA">
        <title>Comparative Genomics and Chromosome Evolution.</title>
        <authorList>
            <person name="Mudd A.B."/>
        </authorList>
    </citation>
    <scope>NUCLEOTIDE SEQUENCE</scope>
    <source>
        <strain evidence="2">237g6f4</strain>
        <tissue evidence="2">Blood</tissue>
    </source>
</reference>
<evidence type="ECO:0000313" key="3">
    <source>
        <dbReference type="Proteomes" id="UP000824782"/>
    </source>
</evidence>
<dbReference type="Pfam" id="PF00005">
    <property type="entry name" value="ABC_tran"/>
    <property type="match status" value="1"/>
</dbReference>
<dbReference type="EMBL" id="WNYA01092915">
    <property type="protein sequence ID" value="KAG8534729.1"/>
    <property type="molecule type" value="Genomic_DNA"/>
</dbReference>
<evidence type="ECO:0000259" key="1">
    <source>
        <dbReference type="Pfam" id="PF00005"/>
    </source>
</evidence>
<dbReference type="GO" id="GO:0005524">
    <property type="term" value="F:ATP binding"/>
    <property type="evidence" value="ECO:0007669"/>
    <property type="project" value="InterPro"/>
</dbReference>
<dbReference type="AlphaFoldDB" id="A0AAV6YAY6"/>
<dbReference type="Proteomes" id="UP000824782">
    <property type="component" value="Unassembled WGS sequence"/>
</dbReference>
<feature type="domain" description="ABC transporter" evidence="1">
    <location>
        <begin position="85"/>
        <end position="129"/>
    </location>
</feature>
<proteinExistence type="predicted"/>
<protein>
    <recommendedName>
        <fullName evidence="1">ABC transporter domain-containing protein</fullName>
    </recommendedName>
</protein>
<dbReference type="Gene3D" id="3.40.50.300">
    <property type="entry name" value="P-loop containing nucleotide triphosphate hydrolases"/>
    <property type="match status" value="1"/>
</dbReference>
<evidence type="ECO:0000313" key="2">
    <source>
        <dbReference type="EMBL" id="KAG8534729.1"/>
    </source>
</evidence>
<dbReference type="InterPro" id="IPR003439">
    <property type="entry name" value="ABC_transporter-like_ATP-bd"/>
</dbReference>
<gene>
    <name evidence="2" type="ORF">GDO81_018706</name>
</gene>
<accession>A0AAV6YAY6</accession>